<dbReference type="AlphaFoldDB" id="X1I308"/>
<organism evidence="1">
    <name type="scientific">marine sediment metagenome</name>
    <dbReference type="NCBI Taxonomy" id="412755"/>
    <lineage>
        <taxon>unclassified sequences</taxon>
        <taxon>metagenomes</taxon>
        <taxon>ecological metagenomes</taxon>
    </lineage>
</organism>
<name>X1I308_9ZZZZ</name>
<sequence>MATPITESIAENIKTAINLITTANGFNQDLSAIRRRRLDFSDCLPEDLKVLIIQTEDELPEQEAVGANEWLQVYFLEAFVIDSDTATASIETRMSQVRDDIRKKLTEDTTRGGYAIDTILRAATPFDDGEGFTGIELEIAVHYRTQWNDPYTKI</sequence>
<comment type="caution">
    <text evidence="1">The sequence shown here is derived from an EMBL/GenBank/DDBJ whole genome shotgun (WGS) entry which is preliminary data.</text>
</comment>
<dbReference type="EMBL" id="BARU01027741">
    <property type="protein sequence ID" value="GAH76077.1"/>
    <property type="molecule type" value="Genomic_DNA"/>
</dbReference>
<reference evidence="1" key="1">
    <citation type="journal article" date="2014" name="Front. Microbiol.">
        <title>High frequency of phylogenetically diverse reductive dehalogenase-homologous genes in deep subseafloor sedimentary metagenomes.</title>
        <authorList>
            <person name="Kawai M."/>
            <person name="Futagami T."/>
            <person name="Toyoda A."/>
            <person name="Takaki Y."/>
            <person name="Nishi S."/>
            <person name="Hori S."/>
            <person name="Arai W."/>
            <person name="Tsubouchi T."/>
            <person name="Morono Y."/>
            <person name="Uchiyama I."/>
            <person name="Ito T."/>
            <person name="Fujiyama A."/>
            <person name="Inagaki F."/>
            <person name="Takami H."/>
        </authorList>
    </citation>
    <scope>NUCLEOTIDE SEQUENCE</scope>
    <source>
        <strain evidence="1">Expedition CK06-06</strain>
    </source>
</reference>
<proteinExistence type="predicted"/>
<gene>
    <name evidence="1" type="ORF">S03H2_44375</name>
</gene>
<protein>
    <submittedName>
        <fullName evidence="1">Uncharacterized protein</fullName>
    </submittedName>
</protein>
<accession>X1I308</accession>
<evidence type="ECO:0000313" key="1">
    <source>
        <dbReference type="EMBL" id="GAH76077.1"/>
    </source>
</evidence>